<evidence type="ECO:0000313" key="2">
    <source>
        <dbReference type="Proteomes" id="UP000075683"/>
    </source>
</evidence>
<name>A0A150M290_9BACI</name>
<evidence type="ECO:0000313" key="1">
    <source>
        <dbReference type="EMBL" id="KYD18648.1"/>
    </source>
</evidence>
<dbReference type="EMBL" id="LQYT01000049">
    <property type="protein sequence ID" value="KYD18648.1"/>
    <property type="molecule type" value="Genomic_DNA"/>
</dbReference>
<reference evidence="1 2" key="1">
    <citation type="submission" date="2016-01" db="EMBL/GenBank/DDBJ databases">
        <title>Draft Genome Sequences of Seven Thermophilic Sporeformers Isolated from Foods.</title>
        <authorList>
            <person name="Berendsen E.M."/>
            <person name="Wells-Bennik M.H."/>
            <person name="Krawcyk A.O."/>
            <person name="De Jong A."/>
            <person name="Holsappel S."/>
            <person name="Eijlander R.T."/>
            <person name="Kuipers O.P."/>
        </authorList>
    </citation>
    <scope>NUCLEOTIDE SEQUENCE [LARGE SCALE GENOMIC DNA]</scope>
    <source>
        <strain evidence="1 2">B4135</strain>
    </source>
</reference>
<proteinExistence type="predicted"/>
<organism evidence="1 2">
    <name type="scientific">Caldibacillus debilis</name>
    <dbReference type="NCBI Taxonomy" id="301148"/>
    <lineage>
        <taxon>Bacteria</taxon>
        <taxon>Bacillati</taxon>
        <taxon>Bacillota</taxon>
        <taxon>Bacilli</taxon>
        <taxon>Bacillales</taxon>
        <taxon>Bacillaceae</taxon>
        <taxon>Caldibacillus</taxon>
    </lineage>
</organism>
<sequence>MINVNLLKHFIPSSQVFRGLPRCRQRFWNRTGIPRTFYVLYSIYTKKFTLTETRNAPTG</sequence>
<dbReference type="AlphaFoldDB" id="A0A150M290"/>
<gene>
    <name evidence="1" type="ORF">B4135_2266</name>
</gene>
<dbReference type="STRING" id="301148.B4135_2266"/>
<dbReference type="Proteomes" id="UP000075683">
    <property type="component" value="Unassembled WGS sequence"/>
</dbReference>
<protein>
    <submittedName>
        <fullName evidence="1">Uncharacterized protein</fullName>
    </submittedName>
</protein>
<accession>A0A150M290</accession>
<comment type="caution">
    <text evidence="1">The sequence shown here is derived from an EMBL/GenBank/DDBJ whole genome shotgun (WGS) entry which is preliminary data.</text>
</comment>